<name>A0ABV9DD88_9BACI</name>
<protein>
    <submittedName>
        <fullName evidence="1">Sporulation protein YtxC</fullName>
    </submittedName>
</protein>
<evidence type="ECO:0000313" key="1">
    <source>
        <dbReference type="EMBL" id="MFC4556646.1"/>
    </source>
</evidence>
<comment type="caution">
    <text evidence="1">The sequence shown here is derived from an EMBL/GenBank/DDBJ whole genome shotgun (WGS) entry which is preliminary data.</text>
</comment>
<keyword evidence="2" id="KW-1185">Reference proteome</keyword>
<sequence length="284" mass="33445">MYLLEVYFESDKEVISFCEHLFQYNKHIELHWKTTEEWGNHLQLDCQVPGNEKMDAIAVSMVDVFITHRLTSMIREIIEEYYYYSDADEIERILDITHWIVTGDDKDSANVRSNDNPKDLLQSLFMGNLKSSQVIHYGSIVKFQLKPFRDRLIYYVGLAIDEFKREEDHQAFVDSLREYIAKRKAAFEMIHILQGSSFSFFKPNGEQFSKRELKMIMQKEPLYIVGLDAEELNLAPLIAMAPDKIKIYGDHPSEPKTLTVINVFQERVEFRPVSSFPFPYYLKK</sequence>
<reference evidence="2" key="1">
    <citation type="journal article" date="2019" name="Int. J. Syst. Evol. Microbiol.">
        <title>The Global Catalogue of Microorganisms (GCM) 10K type strain sequencing project: providing services to taxonomists for standard genome sequencing and annotation.</title>
        <authorList>
            <consortium name="The Broad Institute Genomics Platform"/>
            <consortium name="The Broad Institute Genome Sequencing Center for Infectious Disease"/>
            <person name="Wu L."/>
            <person name="Ma J."/>
        </authorList>
    </citation>
    <scope>NUCLEOTIDE SEQUENCE [LARGE SCALE GENOMIC DNA]</scope>
    <source>
        <strain evidence="2">CGMCC 4.7426</strain>
    </source>
</reference>
<dbReference type="Pfam" id="PF08812">
    <property type="entry name" value="YtxC"/>
    <property type="match status" value="1"/>
</dbReference>
<organism evidence="1 2">
    <name type="scientific">Virgibacillus kekensis</name>
    <dbReference type="NCBI Taxonomy" id="202261"/>
    <lineage>
        <taxon>Bacteria</taxon>
        <taxon>Bacillati</taxon>
        <taxon>Bacillota</taxon>
        <taxon>Bacilli</taxon>
        <taxon>Bacillales</taxon>
        <taxon>Bacillaceae</taxon>
        <taxon>Virgibacillus</taxon>
    </lineage>
</organism>
<dbReference type="NCBIfam" id="TIGR02834">
    <property type="entry name" value="spo_ytxC"/>
    <property type="match status" value="1"/>
</dbReference>
<dbReference type="EMBL" id="JBHSFU010000001">
    <property type="protein sequence ID" value="MFC4556646.1"/>
    <property type="molecule type" value="Genomic_DNA"/>
</dbReference>
<dbReference type="PIRSF" id="PIRSF012563">
    <property type="entry name" value="YtxC"/>
    <property type="match status" value="1"/>
</dbReference>
<gene>
    <name evidence="1" type="primary">ytxC</name>
    <name evidence="1" type="ORF">ACFO3D_00310</name>
</gene>
<evidence type="ECO:0000313" key="2">
    <source>
        <dbReference type="Proteomes" id="UP001595989"/>
    </source>
</evidence>
<accession>A0ABV9DD88</accession>
<dbReference type="InterPro" id="IPR014199">
    <property type="entry name" value="Spore_YtxC"/>
</dbReference>
<proteinExistence type="predicted"/>
<dbReference type="RefSeq" id="WP_390292573.1">
    <property type="nucleotide sequence ID" value="NZ_JBHSFU010000001.1"/>
</dbReference>
<dbReference type="Proteomes" id="UP001595989">
    <property type="component" value="Unassembled WGS sequence"/>
</dbReference>